<dbReference type="InParanoid" id="A0A151Z2Q7"/>
<organism evidence="2 3">
    <name type="scientific">Tieghemostelium lacteum</name>
    <name type="common">Slime mold</name>
    <name type="synonym">Dictyostelium lacteum</name>
    <dbReference type="NCBI Taxonomy" id="361077"/>
    <lineage>
        <taxon>Eukaryota</taxon>
        <taxon>Amoebozoa</taxon>
        <taxon>Evosea</taxon>
        <taxon>Eumycetozoa</taxon>
        <taxon>Dictyostelia</taxon>
        <taxon>Dictyosteliales</taxon>
        <taxon>Raperosteliaceae</taxon>
        <taxon>Tieghemostelium</taxon>
    </lineage>
</organism>
<protein>
    <submittedName>
        <fullName evidence="2">C2 calcium/lipid-binding region-containing protein</fullName>
    </submittedName>
</protein>
<keyword evidence="1" id="KW-0175">Coiled coil</keyword>
<gene>
    <name evidence="2" type="ORF">DLAC_10925</name>
</gene>
<evidence type="ECO:0000313" key="2">
    <source>
        <dbReference type="EMBL" id="KYQ88240.1"/>
    </source>
</evidence>
<feature type="coiled-coil region" evidence="1">
    <location>
        <begin position="1418"/>
        <end position="1445"/>
    </location>
</feature>
<accession>A0A151Z2Q7</accession>
<evidence type="ECO:0000256" key="1">
    <source>
        <dbReference type="SAM" id="Coils"/>
    </source>
</evidence>
<dbReference type="EMBL" id="LODT01000051">
    <property type="protein sequence ID" value="KYQ88240.1"/>
    <property type="molecule type" value="Genomic_DNA"/>
</dbReference>
<evidence type="ECO:0000313" key="3">
    <source>
        <dbReference type="Proteomes" id="UP000076078"/>
    </source>
</evidence>
<dbReference type="Proteomes" id="UP000076078">
    <property type="component" value="Unassembled WGS sequence"/>
</dbReference>
<keyword evidence="3" id="KW-1185">Reference proteome</keyword>
<sequence length="2616" mass="305815">MEPLNEKEIQKKIDEAFSQVKTFIGKAEDAIKFPHESIWKNDTIEYIGKAKEKFDTLIDSKPEFAGYKQTVKDVYDQRVGAIMSNYNSKIYTVEVDKIIYQIKDNLDKADRAIQQPQENIWKNDTIEYANNAKKLFDPFNSESKYVGVKSRDTFVPTFEQRYNDILKKHNTKLYSKALEAEIYQIKTNLDKADNAIKQPQENIYKNDSMEYFGLAKAAYNKMEENTSYVGIKDREDMVAKFGDRQLQFMNAYSAKIYAKEFDSTTYEVKKNLDSAERAVDQPQENVYKNDTMEYLGLARKALEVVEENENLKNLKDFEPFVTKSKERISKLMDKYTQKVYGRELEKLQFNVTDSMDRAERALQQPQESLYKNDSMEYLGKVKSGLLEIKDNENVRDLPKAKELETKIQVRIEKFLQDYSMKVYTREFEKVQFDVNDNIDKADRAIQQPHENTYRNDSMEYFSLARTHFEALKSNENFLAVRGRDEYIEKLKPRFGKFLETYSTKVYTKEMEKIIFHIKDNMDKAERAIQQPQENVYRNDSMEYYGECKKYLSELTSNVNYVGLPTRDDVVVSITIRLENFLPKYSEIVYSKEMEKDIFHIKDNMDRAERAVIQPQENVYKNDSMEYMSKAKELLSQFQDETKYIGLKGREEVIENITNRIPQFLDKYSTTVYTKEMEKDVFDIKDNMDKAERAIQQPQENIYRNDSMEYLGKTKELLKEFEQKSQYISIKGRNELIDNIRERIPKFMTTYQDKVYTKELEKEIFHIKDNLDKAERAIQQPQENVYRDDSMEYLSLAKQAYKSLSENSNYTDLPEREKIVLSYLERSDKFLDAYKEKVTLKEFEKASYQVVSNLDKMEQSLASNHVEIYTNDSMEYYGRAKQEFKSLEENTTFVGLKQRDELVKKYESRTSQFLFDYNNKIYEKEFEKQTWPIKQFLNGAEESFRKGPPRQWWTEALEKIVKGKELLAEFKQKDEFKSMSARDELIDDFEERYSKFMKEYAEKVLVDDVKNQIYEINSILSDAETTFRKGPPRQWWVEALEKVLKAKTKFQEFESHSEYKGVGDRESFIEQFNSRVLTFQVEYNEKVLAQDLEDAIKALKTLYNGAWDTFQKGSKAFWLAGFEQLVKAKTQFGEFKQNDQFRGLSKRDEFIKEFEDQIDRFSKEYKEKVFIQEVQEAIDPIRIKLSDAETTFAKGPPKQWWTEALEKIVTARQLFKTLEENEQFVGVAIRDQFVEDFKKRLEKFIDQYNTKVLASEVDEQIRQLKSQLSQAETTFGKGSKSWWDIALEQMVRTQQQLQEFLLKSEYIGIGERDQFVLDAKSRIEKFKVSYNEQVFQDDIRYQISEIRTSLNGALADFQKGPPKVWWTQSLEKMVKAKQLVKQLQEKKEYQGVDILNQFLDEFQKASDTYTKEYNEKVLVDEIKTQIQELNSKLNEAESTYRNATCRQFLDDSLRQLVTMRPAYLEFEAKTEYHGIAGRDEFVQSANSRIKKLEGEYNEKVFLNELKEEIDKLESGYNQASRIFKQGPPKSFWDQAYEKLLQTNDEFKKFKEQTKFHSVKLRDEFVEKFEKLVTAMDLDYKEKALGDEVKQHIYNIKSKIDQAETLYKKGSFREFWDDALLLMVTAKKLFLDFEANKLYQGIPVADDLKKQFTTKLSEFEKLYQDKFGFEPESLKEVKSETKGKEQGTSAETSVVKEIPKDGTELLRKVYAEGAEKLLLPIAVGMETPPALIGLSGAYNGFIKKISSCIIETRKEINFNEKELAQLTLLKIGGGYPEYFLERVFGPIVDGKHDRTNEMNKAIEGLKKSIADIKASSAKDLEFSQKIYKGFEDFQKILEETKEQVKKQHRLILDILQISFRLKWLKNIRSKAGNDQAGGDFSDYVLHRDWQSGTITFVSFDYFDKNHMRNTITFKPVDASNILNEKSKMVKQHLQDCYERYNGFFEYQNALDTVEQLNSQALASLIRQTKLKSITAPSGADANYLKAIEENMVKDLKQIKVGLESGLPFHPNKEDPEWNKSENKQFYGKAVFNVNDPPQLLTKRDVERNNRNQFIHGVDQIFVRFYLPEPLKCYPLAEWNTGPQKGKAFYGIQGVAKIRNHNQAHNPRIQIYILVNDQPIVNPSDTSGGFYSEDVWELYNSDRTFGLPIYQKRQKDDKLSSVFYDTIEKLSVGVHKVEIQLRYGYFNTDFNKKNAFDMAQPDFDINYTSISSGTFELTKTANPRDLVDKITLGLESQTKLPFQEVLQEQTWDACNKPHVGKFVFSHDKIAPMLARSETAKFKSDFKFGSDNVYCRFVIPQLLRDFPIGLWKDGPFKGKPFYCKDELKQLPSETHEILVQINAFIDGKRVERNLTSGNGLHSFFAAKLYSKKRTYGFNLLHKEGVQHTLSEKKLVSGFFASHLLAKGSGKHTVKLEAKFKIQQNELNKTTKEYDLPIFDTEWSEPIAVGEISITVPDKSDLYDFLPVTDKKRQDVQFLLSHFQKHAQYGAAQPPKENLALEIVKDWGPREWRTPTKVTKVYSQHSWQSDYEIVEKLPPVPTSYGLDIVLYLYQNSENGFSDDLVERVEMTVCNTAPVHGYDGKIGNIKNLKSTTFSPNVLPVESLSSRLGYKPANKSKNN</sequence>
<comment type="caution">
    <text evidence="2">The sequence shown here is derived from an EMBL/GenBank/DDBJ whole genome shotgun (WGS) entry which is preliminary data.</text>
</comment>
<name>A0A151Z2Q7_TIELA</name>
<proteinExistence type="predicted"/>
<reference evidence="2 3" key="1">
    <citation type="submission" date="2015-12" db="EMBL/GenBank/DDBJ databases">
        <title>Dictyostelia acquired genes for synthesis and detection of signals that induce cell-type specialization by lateral gene transfer from prokaryotes.</title>
        <authorList>
            <person name="Gloeckner G."/>
            <person name="Schaap P."/>
        </authorList>
    </citation>
    <scope>NUCLEOTIDE SEQUENCE [LARGE SCALE GENOMIC DNA]</scope>
    <source>
        <strain evidence="2 3">TK</strain>
    </source>
</reference>
<dbReference type="OMA" id="ERAIQQP"/>